<dbReference type="Gene3D" id="3.40.605.10">
    <property type="entry name" value="Aldehyde Dehydrogenase, Chain A, domain 1"/>
    <property type="match status" value="1"/>
</dbReference>
<proteinExistence type="inferred from homology"/>
<dbReference type="InterPro" id="IPR016160">
    <property type="entry name" value="Ald_DH_CS_CYS"/>
</dbReference>
<evidence type="ECO:0000256" key="1">
    <source>
        <dbReference type="ARBA" id="ARBA00009986"/>
    </source>
</evidence>
<protein>
    <submittedName>
        <fullName evidence="4">Succinate-semialdehyde dehydrogenase/glutarate-semialdehyde dehydrogenase</fullName>
        <ecNumber evidence="4">1.2.1.16</ecNumber>
        <ecNumber evidence="4">1.2.1.20</ecNumber>
        <ecNumber evidence="4">1.2.1.79</ecNumber>
    </submittedName>
</protein>
<evidence type="ECO:0000313" key="4">
    <source>
        <dbReference type="EMBL" id="MBB5157657.1"/>
    </source>
</evidence>
<dbReference type="RefSeq" id="WP_184728532.1">
    <property type="nucleotide sequence ID" value="NZ_JACHIW010000001.1"/>
</dbReference>
<dbReference type="FunFam" id="3.40.309.10:FF:000004">
    <property type="entry name" value="Succinate-semialdehyde dehydrogenase I"/>
    <property type="match status" value="1"/>
</dbReference>
<dbReference type="FunFam" id="3.40.605.10:FF:000007">
    <property type="entry name" value="NAD/NADP-dependent betaine aldehyde dehydrogenase"/>
    <property type="match status" value="1"/>
</dbReference>
<dbReference type="EC" id="1.2.1.79" evidence="4"/>
<comment type="similarity">
    <text evidence="1">Belongs to the aldehyde dehydrogenase family.</text>
</comment>
<dbReference type="SUPFAM" id="SSF53720">
    <property type="entry name" value="ALDH-like"/>
    <property type="match status" value="1"/>
</dbReference>
<dbReference type="Pfam" id="PF00171">
    <property type="entry name" value="Aldedh"/>
    <property type="match status" value="1"/>
</dbReference>
<dbReference type="PANTHER" id="PTHR43353">
    <property type="entry name" value="SUCCINATE-SEMIALDEHYDE DEHYDROGENASE, MITOCHONDRIAL"/>
    <property type="match status" value="1"/>
</dbReference>
<dbReference type="InterPro" id="IPR050740">
    <property type="entry name" value="Aldehyde_DH_Superfamily"/>
</dbReference>
<dbReference type="AlphaFoldDB" id="A0A840QCG4"/>
<evidence type="ECO:0000313" key="5">
    <source>
        <dbReference type="Proteomes" id="UP000584374"/>
    </source>
</evidence>
<dbReference type="GO" id="GO:0004777">
    <property type="term" value="F:succinate-semialdehyde dehydrogenase (NAD+) activity"/>
    <property type="evidence" value="ECO:0007669"/>
    <property type="project" value="TreeGrafter"/>
</dbReference>
<dbReference type="GO" id="GO:0009450">
    <property type="term" value="P:gamma-aminobutyric acid catabolic process"/>
    <property type="evidence" value="ECO:0007669"/>
    <property type="project" value="TreeGrafter"/>
</dbReference>
<dbReference type="EMBL" id="JACHIW010000001">
    <property type="protein sequence ID" value="MBB5157657.1"/>
    <property type="molecule type" value="Genomic_DNA"/>
</dbReference>
<accession>A0A840QCG4</accession>
<dbReference type="InterPro" id="IPR016162">
    <property type="entry name" value="Ald_DH_N"/>
</dbReference>
<evidence type="ECO:0000259" key="3">
    <source>
        <dbReference type="Pfam" id="PF00171"/>
    </source>
</evidence>
<dbReference type="PROSITE" id="PS00070">
    <property type="entry name" value="ALDEHYDE_DEHYDR_CYS"/>
    <property type="match status" value="1"/>
</dbReference>
<dbReference type="GO" id="GO:0102810">
    <property type="term" value="F:glutarate-semialdehyde dehydrogenase (NADP+) activity"/>
    <property type="evidence" value="ECO:0007669"/>
    <property type="project" value="UniProtKB-EC"/>
</dbReference>
<organism evidence="4 5">
    <name type="scientific">Saccharopolyspora phatthalungensis</name>
    <dbReference type="NCBI Taxonomy" id="664693"/>
    <lineage>
        <taxon>Bacteria</taxon>
        <taxon>Bacillati</taxon>
        <taxon>Actinomycetota</taxon>
        <taxon>Actinomycetes</taxon>
        <taxon>Pseudonocardiales</taxon>
        <taxon>Pseudonocardiaceae</taxon>
        <taxon>Saccharopolyspora</taxon>
    </lineage>
</organism>
<dbReference type="Gene3D" id="3.40.309.10">
    <property type="entry name" value="Aldehyde Dehydrogenase, Chain A, domain 2"/>
    <property type="match status" value="1"/>
</dbReference>
<name>A0A840QCG4_9PSEU</name>
<keyword evidence="5" id="KW-1185">Reference proteome</keyword>
<reference evidence="4 5" key="1">
    <citation type="submission" date="2020-08" db="EMBL/GenBank/DDBJ databases">
        <title>Sequencing the genomes of 1000 actinobacteria strains.</title>
        <authorList>
            <person name="Klenk H.-P."/>
        </authorList>
    </citation>
    <scope>NUCLEOTIDE SEQUENCE [LARGE SCALE GENOMIC DNA]</scope>
    <source>
        <strain evidence="4 5">DSM 45584</strain>
    </source>
</reference>
<keyword evidence="2 4" id="KW-0560">Oxidoreductase</keyword>
<dbReference type="GO" id="GO:0036243">
    <property type="term" value="F:succinate-semialdehyde dehydrogenase (NADP+) activity"/>
    <property type="evidence" value="ECO:0007669"/>
    <property type="project" value="UniProtKB-EC"/>
</dbReference>
<dbReference type="EC" id="1.2.1.20" evidence="4"/>
<sequence>MAEQSTTYVAGRWHDPDRRVDVRNPADGSVVGSIGYGGAPEATAAADAAADAFADWAGKPGRYRADLLRAAGELLAERAEDIGLLLARESGKRLPEAVGEIRFSAEYFRWFAEQARRPEGQVFPHEQDDRRHLTFRRPAGVAVSLTPWNFPVSIQARKLAPALAAGCTVVARASEKAPLAAVELVRCLADAGLPAGVLNMVHGKASELTPALLAHPAVRVVSFTGSTEVGRRIMAAASDRIVRPLLELGGDAPFLVFDDADLDAAVDGAMVAKFRNNGQSCIGANRFLVQDGVHDEFVSRLAERVDAMTVGAGTADPLPDLSALIDDARVKAVNAVVEEAIAAGATRVTREFGLPGTGSFAAPALLTDVPAHVSLAREEVFGPAAGIFRFSTMDDAIRLANATEMGLAGYAYTRDAARLFRLGERLDVGIVGFNSALPSVAFAPMGGTKQSGLGREGAEIGMEEFTETRYVAVGGV</sequence>
<dbReference type="PANTHER" id="PTHR43353:SF5">
    <property type="entry name" value="SUCCINATE-SEMIALDEHYDE DEHYDROGENASE, MITOCHONDRIAL"/>
    <property type="match status" value="1"/>
</dbReference>
<feature type="domain" description="Aldehyde dehydrogenase" evidence="3">
    <location>
        <begin position="15"/>
        <end position="471"/>
    </location>
</feature>
<dbReference type="EC" id="1.2.1.16" evidence="4"/>
<evidence type="ECO:0000256" key="2">
    <source>
        <dbReference type="ARBA" id="ARBA00023002"/>
    </source>
</evidence>
<comment type="caution">
    <text evidence="4">The sequence shown here is derived from an EMBL/GenBank/DDBJ whole genome shotgun (WGS) entry which is preliminary data.</text>
</comment>
<gene>
    <name evidence="4" type="ORF">BJ970_005191</name>
</gene>
<dbReference type="InterPro" id="IPR015590">
    <property type="entry name" value="Aldehyde_DH_dom"/>
</dbReference>
<dbReference type="Proteomes" id="UP000584374">
    <property type="component" value="Unassembled WGS sequence"/>
</dbReference>
<dbReference type="InterPro" id="IPR016163">
    <property type="entry name" value="Ald_DH_C"/>
</dbReference>
<dbReference type="InterPro" id="IPR016161">
    <property type="entry name" value="Ald_DH/histidinol_DH"/>
</dbReference>